<dbReference type="Pfam" id="PF04075">
    <property type="entry name" value="F420H2_quin_red"/>
    <property type="match status" value="1"/>
</dbReference>
<keyword evidence="4" id="KW-1185">Reference proteome</keyword>
<evidence type="ECO:0000313" key="3">
    <source>
        <dbReference type="EMBL" id="OSY36742.1"/>
    </source>
</evidence>
<dbReference type="STRING" id="2074.BG845_05178"/>
<dbReference type="OrthoDB" id="8225825at2"/>
<gene>
    <name evidence="3" type="primary">ddn_3</name>
    <name evidence="3" type="ORF">BG845_05178</name>
</gene>
<proteinExistence type="inferred from homology"/>
<dbReference type="InterPro" id="IPR012349">
    <property type="entry name" value="Split_barrel_FMN-bd"/>
</dbReference>
<comment type="caution">
    <text evidence="3">The sequence shown here is derived from an EMBL/GenBank/DDBJ whole genome shotgun (WGS) entry which is preliminary data.</text>
</comment>
<dbReference type="NCBIfam" id="TIGR00026">
    <property type="entry name" value="hi_GC_TIGR00026"/>
    <property type="match status" value="1"/>
</dbReference>
<name>A0A1Y2MNI2_PSEAH</name>
<dbReference type="PANTHER" id="PTHR39428">
    <property type="entry name" value="F420H(2)-DEPENDENT QUINONE REDUCTASE RV1261C"/>
    <property type="match status" value="1"/>
</dbReference>
<dbReference type="PANTHER" id="PTHR39428:SF1">
    <property type="entry name" value="F420H(2)-DEPENDENT QUINONE REDUCTASE RV1261C"/>
    <property type="match status" value="1"/>
</dbReference>
<dbReference type="EC" id="1.-.-.-" evidence="3"/>
<dbReference type="Gene3D" id="2.30.110.10">
    <property type="entry name" value="Electron Transport, Fmn-binding Protein, Chain A"/>
    <property type="match status" value="1"/>
</dbReference>
<organism evidence="3 4">
    <name type="scientific">Pseudonocardia autotrophica</name>
    <name type="common">Amycolata autotrophica</name>
    <name type="synonym">Nocardia autotrophica</name>
    <dbReference type="NCBI Taxonomy" id="2074"/>
    <lineage>
        <taxon>Bacteria</taxon>
        <taxon>Bacillati</taxon>
        <taxon>Actinomycetota</taxon>
        <taxon>Actinomycetes</taxon>
        <taxon>Pseudonocardiales</taxon>
        <taxon>Pseudonocardiaceae</taxon>
        <taxon>Pseudonocardia</taxon>
    </lineage>
</organism>
<comment type="similarity">
    <text evidence="1">Belongs to the F420H(2)-dependent quinone reductase family.</text>
</comment>
<accession>A0A1Y2MNI2</accession>
<evidence type="ECO:0000313" key="4">
    <source>
        <dbReference type="Proteomes" id="UP000194360"/>
    </source>
</evidence>
<keyword evidence="3" id="KW-0560">Oxidoreductase</keyword>
<evidence type="ECO:0000256" key="2">
    <source>
        <dbReference type="ARBA" id="ARBA00049106"/>
    </source>
</evidence>
<dbReference type="GO" id="GO:0070967">
    <property type="term" value="F:coenzyme F420 binding"/>
    <property type="evidence" value="ECO:0007669"/>
    <property type="project" value="TreeGrafter"/>
</dbReference>
<dbReference type="RefSeq" id="WP_085915356.1">
    <property type="nucleotide sequence ID" value="NZ_AP018920.1"/>
</dbReference>
<sequence>MAEDFNSRVIREFRENDGRVGEPFTGLPMALVHHVGARSGTERITPLRWFADGGSYVIVASNAGAPDHPAWYHNLKANPDTVVEVSDGAGRVDTVTVRTSELTGEHRDRIWTRITDDNEAFAEYERRTDRTIPLLALTPR</sequence>
<dbReference type="GO" id="GO:0052755">
    <property type="term" value="F:coenzyme F420H2:quinone oxidoreductase activity"/>
    <property type="evidence" value="ECO:0007669"/>
    <property type="project" value="RHEA"/>
</dbReference>
<evidence type="ECO:0000256" key="1">
    <source>
        <dbReference type="ARBA" id="ARBA00008710"/>
    </source>
</evidence>
<dbReference type="EMBL" id="MIGB01000036">
    <property type="protein sequence ID" value="OSY36742.1"/>
    <property type="molecule type" value="Genomic_DNA"/>
</dbReference>
<dbReference type="AlphaFoldDB" id="A0A1Y2MNI2"/>
<protein>
    <submittedName>
        <fullName evidence="3">Deazaflavin-dependent nitroreductase</fullName>
        <ecNumber evidence="3">1.-.-.-</ecNumber>
    </submittedName>
</protein>
<comment type="catalytic activity">
    <reaction evidence="2">
        <text>oxidized coenzyme F420-(gamma-L-Glu)(n) + a quinol + H(+) = reduced coenzyme F420-(gamma-L-Glu)(n) + a quinone</text>
        <dbReference type="Rhea" id="RHEA:39663"/>
        <dbReference type="Rhea" id="RHEA-COMP:12939"/>
        <dbReference type="Rhea" id="RHEA-COMP:14378"/>
        <dbReference type="ChEBI" id="CHEBI:15378"/>
        <dbReference type="ChEBI" id="CHEBI:24646"/>
        <dbReference type="ChEBI" id="CHEBI:132124"/>
        <dbReference type="ChEBI" id="CHEBI:133980"/>
        <dbReference type="ChEBI" id="CHEBI:139511"/>
    </reaction>
</comment>
<dbReference type="InterPro" id="IPR004378">
    <property type="entry name" value="F420H2_quin_Rdtase"/>
</dbReference>
<dbReference type="GO" id="GO:0005886">
    <property type="term" value="C:plasma membrane"/>
    <property type="evidence" value="ECO:0007669"/>
    <property type="project" value="TreeGrafter"/>
</dbReference>
<dbReference type="Proteomes" id="UP000194360">
    <property type="component" value="Unassembled WGS sequence"/>
</dbReference>
<reference evidence="3 4" key="1">
    <citation type="submission" date="2016-09" db="EMBL/GenBank/DDBJ databases">
        <title>Pseudonocardia autotrophica DSM535, a candidate organism with high potential of specific P450 cytochromes.</title>
        <authorList>
            <person name="Grumaz C."/>
            <person name="Vainshtein Y."/>
            <person name="Kirstahler P."/>
            <person name="Sohn K."/>
        </authorList>
    </citation>
    <scope>NUCLEOTIDE SEQUENCE [LARGE SCALE GENOMIC DNA]</scope>
    <source>
        <strain evidence="3 4">DSM 535</strain>
    </source>
</reference>